<feature type="domain" description="Phospholipase/carboxylesterase/thioesterase" evidence="1">
    <location>
        <begin position="3"/>
        <end position="179"/>
    </location>
</feature>
<name>V4KS41_EUTSA</name>
<dbReference type="eggNOG" id="KOG2112">
    <property type="taxonomic scope" value="Eukaryota"/>
</dbReference>
<sequence length="218" mass="23717">MNNVYIVEPIGVHKATIVWLHDIGLKGVDSVQPLQSLGLPNIKWIFPTAPTRRVTSLGGEETTAWCDITKVSESMHHDFEALDNVNSFVAGLFSSEPEHVIKGVGGVGLGAAQALYFASNYAFGRVTINLKIVVGINGWLPSWTTLRNNMYSAFGTFVRAGSLILLTYGTSDDVAFSAFARICADSLHLAGFPIIHKQCGGDHVMNDLRVALPQYLRL</sequence>
<dbReference type="OMA" id="NIKWIFP"/>
<dbReference type="STRING" id="72664.V4KS41"/>
<dbReference type="EMBL" id="KI517809">
    <property type="protein sequence ID" value="ESQ30168.1"/>
    <property type="molecule type" value="Genomic_DNA"/>
</dbReference>
<dbReference type="OrthoDB" id="1021885at2759"/>
<evidence type="ECO:0000259" key="1">
    <source>
        <dbReference type="Pfam" id="PF02230"/>
    </source>
</evidence>
<dbReference type="Gramene" id="ESQ30168">
    <property type="protein sequence ID" value="ESQ30168"/>
    <property type="gene ID" value="EUTSA_v10012083mg"/>
</dbReference>
<protein>
    <recommendedName>
        <fullName evidence="1">Phospholipase/carboxylesterase/thioesterase domain-containing protein</fullName>
    </recommendedName>
</protein>
<evidence type="ECO:0000313" key="3">
    <source>
        <dbReference type="Proteomes" id="UP000030689"/>
    </source>
</evidence>
<organism evidence="2 3">
    <name type="scientific">Eutrema salsugineum</name>
    <name type="common">Saltwater cress</name>
    <name type="synonym">Sisymbrium salsugineum</name>
    <dbReference type="NCBI Taxonomy" id="72664"/>
    <lineage>
        <taxon>Eukaryota</taxon>
        <taxon>Viridiplantae</taxon>
        <taxon>Streptophyta</taxon>
        <taxon>Embryophyta</taxon>
        <taxon>Tracheophyta</taxon>
        <taxon>Spermatophyta</taxon>
        <taxon>Magnoliopsida</taxon>
        <taxon>eudicotyledons</taxon>
        <taxon>Gunneridae</taxon>
        <taxon>Pentapetalae</taxon>
        <taxon>rosids</taxon>
        <taxon>malvids</taxon>
        <taxon>Brassicales</taxon>
        <taxon>Brassicaceae</taxon>
        <taxon>Eutremeae</taxon>
        <taxon>Eutrema</taxon>
    </lineage>
</organism>
<dbReference type="KEGG" id="eus:EUTSA_v10012083mg"/>
<keyword evidence="3" id="KW-1185">Reference proteome</keyword>
<dbReference type="GO" id="GO:0016787">
    <property type="term" value="F:hydrolase activity"/>
    <property type="evidence" value="ECO:0007669"/>
    <property type="project" value="InterPro"/>
</dbReference>
<dbReference type="PANTHER" id="PTHR46234">
    <property type="entry name" value="ALPHA/BETA-HYDROLASES SUPERFAMILY PROTEIN"/>
    <property type="match status" value="1"/>
</dbReference>
<dbReference type="AlphaFoldDB" id="V4KS41"/>
<dbReference type="InterPro" id="IPR029058">
    <property type="entry name" value="AB_hydrolase_fold"/>
</dbReference>
<accession>V4KS41</accession>
<proteinExistence type="predicted"/>
<reference evidence="2 3" key="1">
    <citation type="journal article" date="2013" name="Front. Plant Sci.">
        <title>The Reference Genome of the Halophytic Plant Eutrema salsugineum.</title>
        <authorList>
            <person name="Yang R."/>
            <person name="Jarvis D.E."/>
            <person name="Chen H."/>
            <person name="Beilstein M.A."/>
            <person name="Grimwood J."/>
            <person name="Jenkins J."/>
            <person name="Shu S."/>
            <person name="Prochnik S."/>
            <person name="Xin M."/>
            <person name="Ma C."/>
            <person name="Schmutz J."/>
            <person name="Wing R.A."/>
            <person name="Mitchell-Olds T."/>
            <person name="Schumaker K.S."/>
            <person name="Wang X."/>
        </authorList>
    </citation>
    <scope>NUCLEOTIDE SEQUENCE [LARGE SCALE GENOMIC DNA]</scope>
</reference>
<gene>
    <name evidence="2" type="ORF">EUTSA_v10012083mg</name>
</gene>
<dbReference type="Gene3D" id="3.40.50.1820">
    <property type="entry name" value="alpha/beta hydrolase"/>
    <property type="match status" value="1"/>
</dbReference>
<evidence type="ECO:0000313" key="2">
    <source>
        <dbReference type="EMBL" id="ESQ30168.1"/>
    </source>
</evidence>
<dbReference type="InterPro" id="IPR003140">
    <property type="entry name" value="PLipase/COase/thioEstase"/>
</dbReference>
<dbReference type="Pfam" id="PF02230">
    <property type="entry name" value="Abhydrolase_2"/>
    <property type="match status" value="1"/>
</dbReference>
<dbReference type="SUPFAM" id="SSF53474">
    <property type="entry name" value="alpha/beta-Hydrolases"/>
    <property type="match status" value="1"/>
</dbReference>
<dbReference type="Proteomes" id="UP000030689">
    <property type="component" value="Unassembled WGS sequence"/>
</dbReference>